<dbReference type="OrthoDB" id="9803968at2"/>
<dbReference type="RefSeq" id="WP_110962950.1">
    <property type="nucleotide sequence ID" value="NZ_CP029693.1"/>
</dbReference>
<accession>A0A2Z4RFQ4</accession>
<evidence type="ECO:0000259" key="3">
    <source>
        <dbReference type="Pfam" id="PF00501"/>
    </source>
</evidence>
<proteinExistence type="predicted"/>
<dbReference type="InterPro" id="IPR042099">
    <property type="entry name" value="ANL_N_sf"/>
</dbReference>
<dbReference type="GO" id="GO:0004467">
    <property type="term" value="F:long-chain fatty acid-CoA ligase activity"/>
    <property type="evidence" value="ECO:0007669"/>
    <property type="project" value="TreeGrafter"/>
</dbReference>
<dbReference type="PANTHER" id="PTHR43272:SF33">
    <property type="entry name" value="AMP-BINDING DOMAIN-CONTAINING PROTEIN-RELATED"/>
    <property type="match status" value="1"/>
</dbReference>
<dbReference type="SUPFAM" id="SSF56801">
    <property type="entry name" value="Acetyl-CoA synthetase-like"/>
    <property type="match status" value="1"/>
</dbReference>
<dbReference type="AlphaFoldDB" id="A0A2Z4RFQ4"/>
<dbReference type="Pfam" id="PF23562">
    <property type="entry name" value="AMP-binding_C_3"/>
    <property type="match status" value="1"/>
</dbReference>
<dbReference type="Gene3D" id="3.40.50.12780">
    <property type="entry name" value="N-terminal domain of ligase-like"/>
    <property type="match status" value="1"/>
</dbReference>
<feature type="domain" description="AMP-dependent synthetase/ligase" evidence="3">
    <location>
        <begin position="18"/>
        <end position="396"/>
    </location>
</feature>
<keyword evidence="2" id="KW-0067">ATP-binding</keyword>
<organism evidence="4 5">
    <name type="scientific">Pseudomonas putida</name>
    <name type="common">Arthrobacter siderocapsulatus</name>
    <dbReference type="NCBI Taxonomy" id="303"/>
    <lineage>
        <taxon>Bacteria</taxon>
        <taxon>Pseudomonadati</taxon>
        <taxon>Pseudomonadota</taxon>
        <taxon>Gammaproteobacteria</taxon>
        <taxon>Pseudomonadales</taxon>
        <taxon>Pseudomonadaceae</taxon>
        <taxon>Pseudomonas</taxon>
    </lineage>
</organism>
<dbReference type="GO" id="GO:0005524">
    <property type="term" value="F:ATP binding"/>
    <property type="evidence" value="ECO:0007669"/>
    <property type="project" value="UniProtKB-KW"/>
</dbReference>
<name>A0A2Z4RFQ4_PSEPU</name>
<evidence type="ECO:0000256" key="2">
    <source>
        <dbReference type="ARBA" id="ARBA00022840"/>
    </source>
</evidence>
<dbReference type="GO" id="GO:0016020">
    <property type="term" value="C:membrane"/>
    <property type="evidence" value="ECO:0007669"/>
    <property type="project" value="TreeGrafter"/>
</dbReference>
<dbReference type="Proteomes" id="UP000250299">
    <property type="component" value="Chromosome"/>
</dbReference>
<sequence length="565" mass="61623">MDNNNKYPTLLHRFLHWEHSTPDSIYLTQPLPDGSVQDYSWREVGDQARRMAAHLQSLDLSAKSSIGIYGKNTAHWIIADLAIWMAGHVSVPLYTTANSDTVRYVLEHAEIRLLFVGRLEGDTAGWNAVCASVPADLPLIDLPMSGCGKGESWERIVQRQAPLQAVAEAVPGELATIIYTSGSTGDPKGVMHSFGAMYTAPAVTGCMYANGQGTSSSDRLLSYLPLAHTAERAVVEAVSLFSGCRVFFNLGLETFSEDLRRARPTIFLSMPRLWGKFYQGINERIDPAVQQAAFADPVQGKLMKAQILSALGLDQVHTGLSGSAPLPVKVMEWYRQLGLELLEGYGMSENFGISHFSLPGQVRVGYVGAAIPGVECRIGDNNEILVKSPGQMLGYYKRPDLTAESYTADGLFCTGDRGDLDEQGRLRITGRVKELFKTAKGKYVAPVPIEAKLGNHPRVEASCVTGVGLAQPLALINVSPDTRAALATAEGRDKVATELEVFLAEVNAQFESHEQLGCLVVVAEPWTVTNALLTPTLKIRRNLIEELYQNQIEAWDASGSKVVFE</sequence>
<keyword evidence="1" id="KW-0547">Nucleotide-binding</keyword>
<dbReference type="InterPro" id="IPR000873">
    <property type="entry name" value="AMP-dep_synth/lig_dom"/>
</dbReference>
<dbReference type="PANTHER" id="PTHR43272">
    <property type="entry name" value="LONG-CHAIN-FATTY-ACID--COA LIGASE"/>
    <property type="match status" value="1"/>
</dbReference>
<evidence type="ECO:0000313" key="4">
    <source>
        <dbReference type="EMBL" id="AWY39168.1"/>
    </source>
</evidence>
<protein>
    <submittedName>
        <fullName evidence="4">AMP-binding acetyl-CoA synthetase</fullName>
    </submittedName>
</protein>
<dbReference type="InterPro" id="IPR020845">
    <property type="entry name" value="AMP-binding_CS"/>
</dbReference>
<reference evidence="4 5" key="1">
    <citation type="submission" date="2018-05" db="EMBL/GenBank/DDBJ databases">
        <title>Whole genome sequence of Pseudomonas putida JBC17.</title>
        <authorList>
            <person name="Lee Y.H."/>
            <person name="David K."/>
        </authorList>
    </citation>
    <scope>NUCLEOTIDE SEQUENCE [LARGE SCALE GENOMIC DNA]</scope>
    <source>
        <strain evidence="4 5">JBC17</strain>
    </source>
</reference>
<dbReference type="Pfam" id="PF00501">
    <property type="entry name" value="AMP-binding"/>
    <property type="match status" value="1"/>
</dbReference>
<evidence type="ECO:0000256" key="1">
    <source>
        <dbReference type="ARBA" id="ARBA00022741"/>
    </source>
</evidence>
<gene>
    <name evidence="4" type="ORF">DKY63_04305</name>
</gene>
<dbReference type="EMBL" id="CP029693">
    <property type="protein sequence ID" value="AWY39168.1"/>
    <property type="molecule type" value="Genomic_DNA"/>
</dbReference>
<evidence type="ECO:0000313" key="5">
    <source>
        <dbReference type="Proteomes" id="UP000250299"/>
    </source>
</evidence>
<dbReference type="PROSITE" id="PS00455">
    <property type="entry name" value="AMP_BINDING"/>
    <property type="match status" value="1"/>
</dbReference>